<sequence>MSIGKVILVTGANRGLGYSILQVAGARDASSTFIMTSRKIEAGQEAAAKLAAEGVQAKIEVIPLDVTNDDQILETVKYVEEKHGKLDVLVNNAGIISIIKDQSLPELRRVTNEMLDVNLTSVAVISTAFQPLLHKAADPKVINITSGLGSIANTMTKKMVRYPPYGVSKVGMNGVTAHMQSFENDRVAKEAEEGGTATSNTGRIRFYSVAPGLLNTAFTHYAAMGRDPKDGAEVIVRLMLDEQQKYPGGTQWEFEEEQMREVPW</sequence>
<comment type="caution">
    <text evidence="4">The sequence shown here is derived from an EMBL/GenBank/DDBJ whole genome shotgun (WGS) entry which is preliminary data.</text>
</comment>
<name>A0AAD4CNH9_ASPNN</name>
<dbReference type="PRINTS" id="PR00081">
    <property type="entry name" value="GDHRDH"/>
</dbReference>
<dbReference type="InterPro" id="IPR002347">
    <property type="entry name" value="SDR_fam"/>
</dbReference>
<evidence type="ECO:0000256" key="1">
    <source>
        <dbReference type="ARBA" id="ARBA00006484"/>
    </source>
</evidence>
<dbReference type="PANTHER" id="PTHR43544:SF32">
    <property type="entry name" value="CHAIN DEHYDROGENASE, PUTATIVE (AFU_ORTHOLOGUE AFUA_5G01530)-RELATED"/>
    <property type="match status" value="1"/>
</dbReference>
<evidence type="ECO:0000313" key="5">
    <source>
        <dbReference type="Proteomes" id="UP001194746"/>
    </source>
</evidence>
<keyword evidence="5" id="KW-1185">Reference proteome</keyword>
<dbReference type="GO" id="GO:0016491">
    <property type="term" value="F:oxidoreductase activity"/>
    <property type="evidence" value="ECO:0007669"/>
    <property type="project" value="TreeGrafter"/>
</dbReference>
<dbReference type="Pfam" id="PF00106">
    <property type="entry name" value="adh_short"/>
    <property type="match status" value="1"/>
</dbReference>
<dbReference type="PRINTS" id="PR00080">
    <property type="entry name" value="SDRFAMILY"/>
</dbReference>
<dbReference type="PANTHER" id="PTHR43544">
    <property type="entry name" value="SHORT-CHAIN DEHYDROGENASE/REDUCTASE"/>
    <property type="match status" value="1"/>
</dbReference>
<dbReference type="AlphaFoldDB" id="A0AAD4CNH9"/>
<dbReference type="InterPro" id="IPR020904">
    <property type="entry name" value="Sc_DH/Rdtase_CS"/>
</dbReference>
<dbReference type="GO" id="GO:0044550">
    <property type="term" value="P:secondary metabolite biosynthetic process"/>
    <property type="evidence" value="ECO:0007669"/>
    <property type="project" value="UniProtKB-ARBA"/>
</dbReference>
<reference evidence="4" key="2">
    <citation type="submission" date="2020-02" db="EMBL/GenBank/DDBJ databases">
        <authorList>
            <person name="Gilchrist C.L.M."/>
            <person name="Chooi Y.-H."/>
        </authorList>
    </citation>
    <scope>NUCLEOTIDE SEQUENCE</scope>
    <source>
        <strain evidence="4">MST-FP2251</strain>
    </source>
</reference>
<organism evidence="4 5">
    <name type="scientific">Aspergillus nanangensis</name>
    <dbReference type="NCBI Taxonomy" id="2582783"/>
    <lineage>
        <taxon>Eukaryota</taxon>
        <taxon>Fungi</taxon>
        <taxon>Dikarya</taxon>
        <taxon>Ascomycota</taxon>
        <taxon>Pezizomycotina</taxon>
        <taxon>Eurotiomycetes</taxon>
        <taxon>Eurotiomycetidae</taxon>
        <taxon>Eurotiales</taxon>
        <taxon>Aspergillaceae</taxon>
        <taxon>Aspergillus</taxon>
        <taxon>Aspergillus subgen. Circumdati</taxon>
    </lineage>
</organism>
<dbReference type="InterPro" id="IPR051468">
    <property type="entry name" value="Fungal_SecMetab_SDRs"/>
</dbReference>
<evidence type="ECO:0000313" key="4">
    <source>
        <dbReference type="EMBL" id="KAF9888978.1"/>
    </source>
</evidence>
<dbReference type="Proteomes" id="UP001194746">
    <property type="component" value="Unassembled WGS sequence"/>
</dbReference>
<dbReference type="PROSITE" id="PS00061">
    <property type="entry name" value="ADH_SHORT"/>
    <property type="match status" value="1"/>
</dbReference>
<evidence type="ECO:0000256" key="3">
    <source>
        <dbReference type="RuleBase" id="RU000363"/>
    </source>
</evidence>
<reference evidence="4" key="1">
    <citation type="journal article" date="2019" name="Beilstein J. Org. Chem.">
        <title>Nanangenines: drimane sesquiterpenoids as the dominant metabolite cohort of a novel Australian fungus, Aspergillus nanangensis.</title>
        <authorList>
            <person name="Lacey H.J."/>
            <person name="Gilchrist C.L.M."/>
            <person name="Crombie A."/>
            <person name="Kalaitzis J.A."/>
            <person name="Vuong D."/>
            <person name="Rutledge P.J."/>
            <person name="Turner P."/>
            <person name="Pitt J.I."/>
            <person name="Lacey E."/>
            <person name="Chooi Y.H."/>
            <person name="Piggott A.M."/>
        </authorList>
    </citation>
    <scope>NUCLEOTIDE SEQUENCE</scope>
    <source>
        <strain evidence="4">MST-FP2251</strain>
    </source>
</reference>
<comment type="similarity">
    <text evidence="1 3">Belongs to the short-chain dehydrogenases/reductases (SDR) family.</text>
</comment>
<dbReference type="GO" id="GO:0005737">
    <property type="term" value="C:cytoplasm"/>
    <property type="evidence" value="ECO:0007669"/>
    <property type="project" value="TreeGrafter"/>
</dbReference>
<dbReference type="InterPro" id="IPR036291">
    <property type="entry name" value="NAD(P)-bd_dom_sf"/>
</dbReference>
<dbReference type="EMBL" id="VCAU01000041">
    <property type="protein sequence ID" value="KAF9888978.1"/>
    <property type="molecule type" value="Genomic_DNA"/>
</dbReference>
<accession>A0AAD4CNH9</accession>
<keyword evidence="2" id="KW-0521">NADP</keyword>
<gene>
    <name evidence="4" type="ORF">FE257_008148</name>
</gene>
<proteinExistence type="inferred from homology"/>
<dbReference type="Gene3D" id="3.40.50.720">
    <property type="entry name" value="NAD(P)-binding Rossmann-like Domain"/>
    <property type="match status" value="1"/>
</dbReference>
<protein>
    <submittedName>
        <fullName evidence="4">Uncharacterized protein</fullName>
    </submittedName>
</protein>
<dbReference type="SUPFAM" id="SSF51735">
    <property type="entry name" value="NAD(P)-binding Rossmann-fold domains"/>
    <property type="match status" value="1"/>
</dbReference>
<evidence type="ECO:0000256" key="2">
    <source>
        <dbReference type="ARBA" id="ARBA00022857"/>
    </source>
</evidence>